<organism evidence="2 3">
    <name type="scientific">Methylobacterium iners</name>
    <dbReference type="NCBI Taxonomy" id="418707"/>
    <lineage>
        <taxon>Bacteria</taxon>
        <taxon>Pseudomonadati</taxon>
        <taxon>Pseudomonadota</taxon>
        <taxon>Alphaproteobacteria</taxon>
        <taxon>Hyphomicrobiales</taxon>
        <taxon>Methylobacteriaceae</taxon>
        <taxon>Methylobacterium</taxon>
    </lineage>
</organism>
<sequence>MALDVDGYAVFQAITARPDVFPDIRAEVARTGRALVVKQLKAKSLGLPGLRRIRDTLGAERFALILDGLTEAEARSLVTRLDKHHPDLKTAPADWPRRHLAALATDAEPAAKGSVASGAARAVAPKTPKVTRALGSAAFAAAWDGKDHDPKPKKAKKKGE</sequence>
<comment type="caution">
    <text evidence="2">The sequence shown here is derived from an EMBL/GenBank/DDBJ whole genome shotgun (WGS) entry which is preliminary data.</text>
</comment>
<evidence type="ECO:0000313" key="2">
    <source>
        <dbReference type="EMBL" id="GJD96676.1"/>
    </source>
</evidence>
<dbReference type="RefSeq" id="WP_238245766.1">
    <property type="nucleotide sequence ID" value="NZ_BPQP01000066.1"/>
</dbReference>
<evidence type="ECO:0000256" key="1">
    <source>
        <dbReference type="SAM" id="MobiDB-lite"/>
    </source>
</evidence>
<accession>A0ABQ4S1D4</accession>
<dbReference type="EMBL" id="BPQP01000066">
    <property type="protein sequence ID" value="GJD96676.1"/>
    <property type="molecule type" value="Genomic_DNA"/>
</dbReference>
<reference evidence="2" key="2">
    <citation type="submission" date="2021-08" db="EMBL/GenBank/DDBJ databases">
        <authorList>
            <person name="Tani A."/>
            <person name="Ola A."/>
            <person name="Ogura Y."/>
            <person name="Katsura K."/>
            <person name="Hayashi T."/>
        </authorList>
    </citation>
    <scope>NUCLEOTIDE SEQUENCE</scope>
    <source>
        <strain evidence="2">DSM 19015</strain>
    </source>
</reference>
<keyword evidence="3" id="KW-1185">Reference proteome</keyword>
<evidence type="ECO:0000313" key="3">
    <source>
        <dbReference type="Proteomes" id="UP001055125"/>
    </source>
</evidence>
<dbReference type="Proteomes" id="UP001055125">
    <property type="component" value="Unassembled WGS sequence"/>
</dbReference>
<feature type="region of interest" description="Disordered" evidence="1">
    <location>
        <begin position="141"/>
        <end position="160"/>
    </location>
</feature>
<proteinExistence type="predicted"/>
<name>A0ABQ4S1D4_9HYPH</name>
<feature type="compositionally biased region" description="Basic and acidic residues" evidence="1">
    <location>
        <begin position="144"/>
        <end position="160"/>
    </location>
</feature>
<reference evidence="2" key="1">
    <citation type="journal article" date="2021" name="Front. Microbiol.">
        <title>Comprehensive Comparative Genomics and Phenotyping of Methylobacterium Species.</title>
        <authorList>
            <person name="Alessa O."/>
            <person name="Ogura Y."/>
            <person name="Fujitani Y."/>
            <person name="Takami H."/>
            <person name="Hayashi T."/>
            <person name="Sahin N."/>
            <person name="Tani A."/>
        </authorList>
    </citation>
    <scope>NUCLEOTIDE SEQUENCE</scope>
    <source>
        <strain evidence="2">DSM 19015</strain>
    </source>
</reference>
<gene>
    <name evidence="2" type="ORF">OCOJLMKI_3900</name>
</gene>
<protein>
    <submittedName>
        <fullName evidence="2">Uncharacterized protein</fullName>
    </submittedName>
</protein>